<dbReference type="CDD" id="cd03045">
    <property type="entry name" value="GST_N_Delta_Epsilon"/>
    <property type="match status" value="1"/>
</dbReference>
<dbReference type="PROSITE" id="PS50405">
    <property type="entry name" value="GST_CTER"/>
    <property type="match status" value="2"/>
</dbReference>
<dbReference type="Gene3D" id="1.20.1050.10">
    <property type="match status" value="2"/>
</dbReference>
<feature type="domain" description="GST C-terminal" evidence="3">
    <location>
        <begin position="350"/>
        <end position="472"/>
    </location>
</feature>
<keyword evidence="5" id="KW-1185">Reference proteome</keyword>
<dbReference type="InterPro" id="IPR036249">
    <property type="entry name" value="Thioredoxin-like_sf"/>
</dbReference>
<dbReference type="EnsemblMetazoa" id="SCAU002669-RA">
    <property type="protein sequence ID" value="SCAU002669-PA"/>
    <property type="gene ID" value="SCAU002669"/>
</dbReference>
<protein>
    <recommendedName>
        <fullName evidence="6">Glutathione transferase</fullName>
    </recommendedName>
</protein>
<evidence type="ECO:0000259" key="3">
    <source>
        <dbReference type="PROSITE" id="PS50405"/>
    </source>
</evidence>
<feature type="region of interest" description="Disordered" evidence="1">
    <location>
        <begin position="1261"/>
        <end position="1341"/>
    </location>
</feature>
<dbReference type="Proteomes" id="UP000095300">
    <property type="component" value="Unassembled WGS sequence"/>
</dbReference>
<dbReference type="GO" id="GO:0006749">
    <property type="term" value="P:glutathione metabolic process"/>
    <property type="evidence" value="ECO:0007669"/>
    <property type="project" value="TreeGrafter"/>
</dbReference>
<evidence type="ECO:0000256" key="1">
    <source>
        <dbReference type="SAM" id="MobiDB-lite"/>
    </source>
</evidence>
<dbReference type="Pfam" id="PF13410">
    <property type="entry name" value="GST_C_2"/>
    <property type="match status" value="1"/>
</dbReference>
<dbReference type="CDD" id="cd03177">
    <property type="entry name" value="GST_C_Delta_Epsilon"/>
    <property type="match status" value="1"/>
</dbReference>
<dbReference type="InterPro" id="IPR036282">
    <property type="entry name" value="Glutathione-S-Trfase_C_sf"/>
</dbReference>
<feature type="domain" description="GST N-terminal" evidence="2">
    <location>
        <begin position="264"/>
        <end position="342"/>
    </location>
</feature>
<evidence type="ECO:0000313" key="4">
    <source>
        <dbReference type="EnsemblMetazoa" id="SCAU002669-PA"/>
    </source>
</evidence>
<feature type="compositionally biased region" description="Polar residues" evidence="1">
    <location>
        <begin position="601"/>
        <end position="618"/>
    </location>
</feature>
<dbReference type="SUPFAM" id="SSF47616">
    <property type="entry name" value="GST C-terminal domain-like"/>
    <property type="match status" value="2"/>
</dbReference>
<proteinExistence type="predicted"/>
<dbReference type="InterPro" id="IPR040079">
    <property type="entry name" value="Glutathione_S-Trfase"/>
</dbReference>
<feature type="region of interest" description="Disordered" evidence="1">
    <location>
        <begin position="509"/>
        <end position="554"/>
    </location>
</feature>
<gene>
    <name evidence="4" type="primary">106083724</name>
</gene>
<dbReference type="Gene3D" id="3.40.30.10">
    <property type="entry name" value="Glutaredoxin"/>
    <property type="match status" value="2"/>
</dbReference>
<feature type="compositionally biased region" description="Polar residues" evidence="1">
    <location>
        <begin position="1511"/>
        <end position="1540"/>
    </location>
</feature>
<dbReference type="PANTHER" id="PTHR43969:SF5">
    <property type="entry name" value="GLUTATHIONE S-TRANSFERASE E14"/>
    <property type="match status" value="1"/>
</dbReference>
<sequence>MKPILYYDVRSPPVRSVQMLIKMLEIDTELKSVDLFKREQLQTEFLEINPAHTVPVLVDCDLTLTDSHLILIHLCEKFQGENFELWPLEYKDRMKVMNLLMFSSSIIFRRDSDLMSAIVRKTFANIDHSFHEKKCYETYGMVEKYLSRNKFLASDKMTIADLSAVTPLSTMDLIFPIGTVKTTKWPLLAQWMKSMQALPEYQINQQGLDVFRGILEVYGKFKCPTREGSEDYYMHQFVFNGKSSKLLLRMETIYYGQQRNRCCVPPILYYDELSPQARSCCMLIRLLNIDVDLRFSPGGELCENRSQINPGGIDPILIDGKITLSDGHTIMMYLCDKYASECLPHLWPSDYFLRLELLNMMFYEAGVLNQLHRQIMSDILVDKYPNVDMRKYHRKVEECYNILDAYLEGHIFLVGNCLTIADFSTITTLGSLDMIFPIDSEHRPNLTRWYENLKNMDCYKCNLEGIESQYDLLETIGEFPFAPDIALLPSCSGRNTTIRHSKQLLNDVLFPTPEERQRMEKSIQAQRKSEEEAKQIGVDRETSRRRGLSKTAASNVKRNSIQKCILSPEIASYSQSKKSASLACGNSNDYDKDSKSKINKPRNQQRTNDVSHPTSTEWQAADRFIHAQIDDEETLKAREMSKEFSKRSNIARTLTNRISVQQAVNTKSKLVANKGLSPTGDECQKIPQCERNKETQQSKQFSKHLAYDHIKRVSKDDPNSERCNKGRENRVRALNNIPYNLKSEINNLCSQEVRNNIPFCQRDERETLAQPNSCRCSNKFNEVARNSKSALTNLFVNLNGENEDVYEKSNNQARQITSENSSMLRTPYPKRNICNCRNNGNHKSKDEVRQLNTNNWNNCIETKKFCYDQNASTKSYSKHSSDQSKGEKIKCVEFECVNDKKIFLCCARGVSNTDPCPNIQCKCCAISKQSCLENFKEVEKNENKLSSNSFPSGQNKNSMAEKELVNEFHYSQEQLGSIESFHSIVERAERKCFYDGYTEEVDDTCDSKRNSLAESDKGCSSYGENLPSIDECDYTLEDSSSPSEDDHKIQNSDIESCSETIDLSDDSIQYNDTISNLISESLYSEIQSAEEDEDNFSCNYSQDSQLIEYENCSDDSECSNLQNISEEEQTVLDNIPEDIVGKTRKSCCVGVEATICHCAIVENAIIRCCCYTENKVVEDCTAPQDTKPISSSATRKYQCNNSVLNEEFKLHTPSAETTLDECRISQGEEIHSLPSSRSADDPLKISAARISDIGVEVVASSQHLSSDGEDISTNEEQEKPANSKSYRVPSLLSNTPQKGDQSKRITQLRTPTVLNESGNKYEDSINKENHSYLRSRKEDERKSSLLTNYDAQNSQLVNQNRHKESIAVTSLKPLDLLKERQDYQTQIDEYSLEVMPEETNLESKVASESANETQMYNERKVKSPSPSRAENLMEVESWANESAENSFKMLPGLVKEREELSDLKREEPQREDPAKFDKNLKPLKKFKATIAENKPKDPIVLKQPKKFSKLTPKNINGSKQKVNQPTLNTNTEGKRTSTQIGRRVSSKQTKEGKTECIVKTKNSGSTKSHSIITRNSTNLSGNEMTDQPRSGANMAKSDNKAAIRKAQQLVVDKGNMVMKSKRNQCSSNFIDKSNIFKKPLISKEGIHSVRREICAIETCTPRTINTIDECRIKDESIIRQPCRCHNFCHNHTYMSNFDCGTHRVHHRNYDGQCKNPCAQTDHNNVPSCSTNIKHGCIEAQDEGEIP</sequence>
<dbReference type="SUPFAM" id="SSF52833">
    <property type="entry name" value="Thioredoxin-like"/>
    <property type="match status" value="2"/>
</dbReference>
<feature type="domain" description="GST C-terminal" evidence="3">
    <location>
        <begin position="89"/>
        <end position="221"/>
    </location>
</feature>
<dbReference type="GO" id="GO:0004364">
    <property type="term" value="F:glutathione transferase activity"/>
    <property type="evidence" value="ECO:0007669"/>
    <property type="project" value="TreeGrafter"/>
</dbReference>
<accession>A0A1I8NWM8</accession>
<dbReference type="FunFam" id="3.40.30.10:FF:000208">
    <property type="entry name" value="glutathione S-transferase 1"/>
    <property type="match status" value="1"/>
</dbReference>
<evidence type="ECO:0008006" key="6">
    <source>
        <dbReference type="Google" id="ProtNLM"/>
    </source>
</evidence>
<feature type="compositionally biased region" description="Polar residues" evidence="1">
    <location>
        <begin position="1282"/>
        <end position="1318"/>
    </location>
</feature>
<feature type="compositionally biased region" description="Basic and acidic residues" evidence="1">
    <location>
        <begin position="1319"/>
        <end position="1341"/>
    </location>
</feature>
<reference evidence="4" key="1">
    <citation type="submission" date="2020-05" db="UniProtKB">
        <authorList>
            <consortium name="EnsemblMetazoa"/>
        </authorList>
    </citation>
    <scope>IDENTIFICATION</scope>
    <source>
        <strain evidence="4">USDA</strain>
    </source>
</reference>
<feature type="region of interest" description="Disordered" evidence="1">
    <location>
        <begin position="1509"/>
        <end position="1554"/>
    </location>
</feature>
<feature type="domain" description="GST N-terminal" evidence="2">
    <location>
        <begin position="1"/>
        <end position="82"/>
    </location>
</feature>
<dbReference type="STRING" id="35570.A0A1I8NWM8"/>
<evidence type="ECO:0000313" key="5">
    <source>
        <dbReference type="Proteomes" id="UP000095300"/>
    </source>
</evidence>
<feature type="compositionally biased region" description="Polar residues" evidence="1">
    <location>
        <begin position="1407"/>
        <end position="1416"/>
    </location>
</feature>
<dbReference type="VEuPathDB" id="VectorBase:SCAU002669"/>
<organism evidence="4 5">
    <name type="scientific">Stomoxys calcitrans</name>
    <name type="common">Stable fly</name>
    <name type="synonym">Conops calcitrans</name>
    <dbReference type="NCBI Taxonomy" id="35570"/>
    <lineage>
        <taxon>Eukaryota</taxon>
        <taxon>Metazoa</taxon>
        <taxon>Ecdysozoa</taxon>
        <taxon>Arthropoda</taxon>
        <taxon>Hexapoda</taxon>
        <taxon>Insecta</taxon>
        <taxon>Pterygota</taxon>
        <taxon>Neoptera</taxon>
        <taxon>Endopterygota</taxon>
        <taxon>Diptera</taxon>
        <taxon>Brachycera</taxon>
        <taxon>Muscomorpha</taxon>
        <taxon>Muscoidea</taxon>
        <taxon>Muscidae</taxon>
        <taxon>Stomoxys</taxon>
    </lineage>
</organism>
<dbReference type="SFLD" id="SFLDS00019">
    <property type="entry name" value="Glutathione_Transferase_(cytos"/>
    <property type="match status" value="2"/>
</dbReference>
<dbReference type="InterPro" id="IPR010987">
    <property type="entry name" value="Glutathione-S-Trfase_C-like"/>
</dbReference>
<dbReference type="Pfam" id="PF00043">
    <property type="entry name" value="GST_C"/>
    <property type="match status" value="1"/>
</dbReference>
<name>A0A1I8NWM8_STOCA</name>
<dbReference type="PROSITE" id="PS50404">
    <property type="entry name" value="GST_NTER"/>
    <property type="match status" value="2"/>
</dbReference>
<feature type="region of interest" description="Disordered" evidence="1">
    <location>
        <begin position="577"/>
        <end position="618"/>
    </location>
</feature>
<dbReference type="OrthoDB" id="249703at2759"/>
<dbReference type="InterPro" id="IPR004045">
    <property type="entry name" value="Glutathione_S-Trfase_N"/>
</dbReference>
<feature type="compositionally biased region" description="Polar residues" evidence="1">
    <location>
        <begin position="577"/>
        <end position="588"/>
    </location>
</feature>
<feature type="region of interest" description="Disordered" evidence="1">
    <location>
        <begin position="1407"/>
        <end position="1427"/>
    </location>
</feature>
<dbReference type="PANTHER" id="PTHR43969">
    <property type="entry name" value="GLUTATHIONE S TRANSFERASE D10, ISOFORM A-RELATED"/>
    <property type="match status" value="1"/>
</dbReference>
<dbReference type="Pfam" id="PF13417">
    <property type="entry name" value="GST_N_3"/>
    <property type="match status" value="1"/>
</dbReference>
<evidence type="ECO:0000259" key="2">
    <source>
        <dbReference type="PROSITE" id="PS50404"/>
    </source>
</evidence>
<dbReference type="InterPro" id="IPR004046">
    <property type="entry name" value="GST_C"/>
</dbReference>
<dbReference type="SFLD" id="SFLDG00358">
    <property type="entry name" value="Main_(cytGST)"/>
    <property type="match status" value="1"/>
</dbReference>
<feature type="compositionally biased region" description="Basic and acidic residues" evidence="1">
    <location>
        <begin position="513"/>
        <end position="544"/>
    </location>
</feature>